<sequence length="386" mass="41118">MSIWTTPERDSLRKTVRAFAEREVLPNVDEWERTGELPRELHRKAAAAGLLGAGFPESVGGGGGDGADSLIICEEMHYAGCPGGVFASLFTCGIAVPHMIASGDERLIETYVKPTLHGEKIGSLAITEPGGGSDVGHLTTRAVRDGDYYILNGAKTYITSGVRADYVVTAARTGGPGAGGVSLIVVDKGTPGFEVSRKLDKMGWRSSDTAELSYTDARVPAANLVGTENSGFLQIAAAFVSERVGLAAQAYASAQRCLDLTVQWCRDRETFGRPLISRQSVQNTLAEMARRIDVARVYTRNVVERQLSEGQAGGPNLIAEVCFAKNTAVESGEWVANAAVQLFGGMGYMAESEVERQYRDMRILGIGGGTTEILTSLAAKTLGFQS</sequence>
<dbReference type="InterPro" id="IPR006091">
    <property type="entry name" value="Acyl-CoA_Oxase/DH_mid-dom"/>
</dbReference>
<dbReference type="EMBL" id="VOMB01000023">
    <property type="protein sequence ID" value="MBU9766569.1"/>
    <property type="molecule type" value="Genomic_DNA"/>
</dbReference>
<dbReference type="PROSITE" id="PS00073">
    <property type="entry name" value="ACYL_COA_DH_2"/>
    <property type="match status" value="1"/>
</dbReference>
<keyword evidence="6" id="KW-1185">Reference proteome</keyword>
<protein>
    <submittedName>
        <fullName evidence="5">Acyl-CoA dehydrogenase</fullName>
    </submittedName>
</protein>
<feature type="domain" description="Acyl-CoA dehydrogenase/oxidase C-terminal" evidence="2">
    <location>
        <begin position="229"/>
        <end position="382"/>
    </location>
</feature>
<organism evidence="5 6">
    <name type="scientific">[Mycobacterium] fortunisiensis</name>
    <dbReference type="NCBI Taxonomy" id="2600579"/>
    <lineage>
        <taxon>Bacteria</taxon>
        <taxon>Bacillati</taxon>
        <taxon>Actinomycetota</taxon>
        <taxon>Actinomycetes</taxon>
        <taxon>Mycobacteriales</taxon>
        <taxon>Mycobacteriaceae</taxon>
        <taxon>Mycolicibacterium</taxon>
    </lineage>
</organism>
<dbReference type="RefSeq" id="WP_217160407.1">
    <property type="nucleotide sequence ID" value="NZ_VOMB01000023.1"/>
</dbReference>
<evidence type="ECO:0000313" key="5">
    <source>
        <dbReference type="EMBL" id="MBU9766569.1"/>
    </source>
</evidence>
<dbReference type="PANTHER" id="PTHR43884">
    <property type="entry name" value="ACYL-COA DEHYDROGENASE"/>
    <property type="match status" value="1"/>
</dbReference>
<name>A0ABS6KST6_9MYCO</name>
<dbReference type="Proteomes" id="UP000812982">
    <property type="component" value="Unassembled WGS sequence"/>
</dbReference>
<gene>
    <name evidence="5" type="ORF">FR943_22350</name>
</gene>
<evidence type="ECO:0000259" key="3">
    <source>
        <dbReference type="Pfam" id="PF02770"/>
    </source>
</evidence>
<dbReference type="Pfam" id="PF00441">
    <property type="entry name" value="Acyl-CoA_dh_1"/>
    <property type="match status" value="1"/>
</dbReference>
<feature type="domain" description="Acyl-CoA dehydrogenase/oxidase N-terminal" evidence="4">
    <location>
        <begin position="6"/>
        <end position="119"/>
    </location>
</feature>
<evidence type="ECO:0000259" key="4">
    <source>
        <dbReference type="Pfam" id="PF02771"/>
    </source>
</evidence>
<dbReference type="PANTHER" id="PTHR43884:SF12">
    <property type="entry name" value="ISOVALERYL-COA DEHYDROGENASE, MITOCHONDRIAL-RELATED"/>
    <property type="match status" value="1"/>
</dbReference>
<dbReference type="Pfam" id="PF02771">
    <property type="entry name" value="Acyl-CoA_dh_N"/>
    <property type="match status" value="1"/>
</dbReference>
<accession>A0ABS6KST6</accession>
<dbReference type="InterPro" id="IPR013786">
    <property type="entry name" value="AcylCoA_DH/ox_N"/>
</dbReference>
<dbReference type="InterPro" id="IPR006089">
    <property type="entry name" value="Acyl-CoA_DH_CS"/>
</dbReference>
<dbReference type="InterPro" id="IPR009075">
    <property type="entry name" value="AcylCo_DH/oxidase_C"/>
</dbReference>
<feature type="domain" description="Acyl-CoA oxidase/dehydrogenase middle" evidence="3">
    <location>
        <begin position="124"/>
        <end position="216"/>
    </location>
</feature>
<reference evidence="5 6" key="1">
    <citation type="journal article" date="2021" name="Sci. Rep.">
        <title>Phenotypic and genomic hallmarks of a novel, potentially pathogenic rapidly growing Mycobacterium species related to the Mycobacterium fortuitum complex.</title>
        <authorList>
            <person name="Gharbi R."/>
            <person name="Khanna V."/>
            <person name="Frigui W."/>
            <person name="Mhenni B."/>
            <person name="Brosch R."/>
            <person name="Mardassi H."/>
        </authorList>
    </citation>
    <scope>NUCLEOTIDE SEQUENCE [LARGE SCALE GENOMIC DNA]</scope>
    <source>
        <strain evidence="5 6">TNTM28</strain>
    </source>
</reference>
<evidence type="ECO:0000313" key="6">
    <source>
        <dbReference type="Proteomes" id="UP000812982"/>
    </source>
</evidence>
<proteinExistence type="predicted"/>
<keyword evidence="1" id="KW-0285">Flavoprotein</keyword>
<evidence type="ECO:0000259" key="2">
    <source>
        <dbReference type="Pfam" id="PF00441"/>
    </source>
</evidence>
<evidence type="ECO:0000256" key="1">
    <source>
        <dbReference type="ARBA" id="ARBA00022630"/>
    </source>
</evidence>
<comment type="caution">
    <text evidence="5">The sequence shown here is derived from an EMBL/GenBank/DDBJ whole genome shotgun (WGS) entry which is preliminary data.</text>
</comment>
<dbReference type="Pfam" id="PF02770">
    <property type="entry name" value="Acyl-CoA_dh_M"/>
    <property type="match status" value="1"/>
</dbReference>